<dbReference type="AlphaFoldDB" id="A0A6A6ULF9"/>
<dbReference type="EMBL" id="MU004232">
    <property type="protein sequence ID" value="KAF2672351.1"/>
    <property type="molecule type" value="Genomic_DNA"/>
</dbReference>
<protein>
    <recommendedName>
        <fullName evidence="4">Alpha/beta-hydrolase</fullName>
    </recommendedName>
</protein>
<dbReference type="PANTHER" id="PTHR33428">
    <property type="entry name" value="CHLOROPHYLLASE-2, CHLOROPLASTIC"/>
    <property type="match status" value="1"/>
</dbReference>
<dbReference type="Gene3D" id="3.40.50.1820">
    <property type="entry name" value="alpha/beta hydrolase"/>
    <property type="match status" value="1"/>
</dbReference>
<dbReference type="PANTHER" id="PTHR33428:SF14">
    <property type="entry name" value="CARBOXYLESTERASE TYPE B DOMAIN-CONTAINING PROTEIN"/>
    <property type="match status" value="1"/>
</dbReference>
<evidence type="ECO:0008006" key="4">
    <source>
        <dbReference type="Google" id="ProtNLM"/>
    </source>
</evidence>
<reference evidence="2" key="1">
    <citation type="journal article" date="2020" name="Stud. Mycol.">
        <title>101 Dothideomycetes genomes: a test case for predicting lifestyles and emergence of pathogens.</title>
        <authorList>
            <person name="Haridas S."/>
            <person name="Albert R."/>
            <person name="Binder M."/>
            <person name="Bloem J."/>
            <person name="Labutti K."/>
            <person name="Salamov A."/>
            <person name="Andreopoulos B."/>
            <person name="Baker S."/>
            <person name="Barry K."/>
            <person name="Bills G."/>
            <person name="Bluhm B."/>
            <person name="Cannon C."/>
            <person name="Castanera R."/>
            <person name="Culley D."/>
            <person name="Daum C."/>
            <person name="Ezra D."/>
            <person name="Gonzalez J."/>
            <person name="Henrissat B."/>
            <person name="Kuo A."/>
            <person name="Liang C."/>
            <person name="Lipzen A."/>
            <person name="Lutzoni F."/>
            <person name="Magnuson J."/>
            <person name="Mondo S."/>
            <person name="Nolan M."/>
            <person name="Ohm R."/>
            <person name="Pangilinan J."/>
            <person name="Park H.-J."/>
            <person name="Ramirez L."/>
            <person name="Alfaro M."/>
            <person name="Sun H."/>
            <person name="Tritt A."/>
            <person name="Yoshinaga Y."/>
            <person name="Zwiers L.-H."/>
            <person name="Turgeon B."/>
            <person name="Goodwin S."/>
            <person name="Spatafora J."/>
            <person name="Crous P."/>
            <person name="Grigoriev I."/>
        </authorList>
    </citation>
    <scope>NUCLEOTIDE SEQUENCE</scope>
    <source>
        <strain evidence="2">CBS 115976</strain>
    </source>
</reference>
<keyword evidence="3" id="KW-1185">Reference proteome</keyword>
<dbReference type="Proteomes" id="UP000799302">
    <property type="component" value="Unassembled WGS sequence"/>
</dbReference>
<dbReference type="InterPro" id="IPR017395">
    <property type="entry name" value="Chlorophyllase-like"/>
</dbReference>
<proteinExistence type="predicted"/>
<evidence type="ECO:0000256" key="1">
    <source>
        <dbReference type="SAM" id="SignalP"/>
    </source>
</evidence>
<dbReference type="SUPFAM" id="SSF53474">
    <property type="entry name" value="alpha/beta-Hydrolases"/>
    <property type="match status" value="1"/>
</dbReference>
<evidence type="ECO:0000313" key="2">
    <source>
        <dbReference type="EMBL" id="KAF2672351.1"/>
    </source>
</evidence>
<dbReference type="InterPro" id="IPR029058">
    <property type="entry name" value="AB_hydrolase_fold"/>
</dbReference>
<evidence type="ECO:0000313" key="3">
    <source>
        <dbReference type="Proteomes" id="UP000799302"/>
    </source>
</evidence>
<feature type="signal peptide" evidence="1">
    <location>
        <begin position="1"/>
        <end position="17"/>
    </location>
</feature>
<sequence>MLVANLLPLAWLSLATALPALHDVENLPSTSQTHTLERRQRGTADVEAIVGPIGAFMGLMMPFADKLGIDAKGDMTTTLCKTFANNDLTSKAVEAFAGSPNGKGPDEKCMKDLSGGSGPYKSKVFEDPTLANHTIYTPELPVPAGTKLPVVAWANGFCLPAGTMFENFLRELASHGYIVIANGKINHEGKLGATTRAPELLKSITWIGKNPKVQGGYEADLDKIVIAGQSCGGVNVYAAVNKDPRIKMALMFNSGDFGGMSSALIKSIKVPVAYFEGGSKDFAGPAGLKDYKMLTTPALYADAEIGHIGTYYQKYGGKLGKIGIRFLEWKLKGDEKAKAEFCSPANGFHSSLPSENAVQIVLT</sequence>
<feature type="chain" id="PRO_5025544815" description="Alpha/beta-hydrolase" evidence="1">
    <location>
        <begin position="18"/>
        <end position="363"/>
    </location>
</feature>
<dbReference type="Pfam" id="PF07224">
    <property type="entry name" value="Chlorophyllase"/>
    <property type="match status" value="1"/>
</dbReference>
<gene>
    <name evidence="2" type="ORF">BT63DRAFT_477129</name>
</gene>
<feature type="non-terminal residue" evidence="2">
    <location>
        <position position="1"/>
    </location>
</feature>
<accession>A0A6A6ULF9</accession>
<keyword evidence="1" id="KW-0732">Signal</keyword>
<organism evidence="2 3">
    <name type="scientific">Microthyrium microscopicum</name>
    <dbReference type="NCBI Taxonomy" id="703497"/>
    <lineage>
        <taxon>Eukaryota</taxon>
        <taxon>Fungi</taxon>
        <taxon>Dikarya</taxon>
        <taxon>Ascomycota</taxon>
        <taxon>Pezizomycotina</taxon>
        <taxon>Dothideomycetes</taxon>
        <taxon>Dothideomycetes incertae sedis</taxon>
        <taxon>Microthyriales</taxon>
        <taxon>Microthyriaceae</taxon>
        <taxon>Microthyrium</taxon>
    </lineage>
</organism>
<name>A0A6A6ULF9_9PEZI</name>